<gene>
    <name evidence="1" type="ORF">RHMOL_Rhmol01G0250500</name>
</gene>
<sequence length="73" mass="8823">MQRKYPKKEAQLQRKAKAMVLSFRPLSEKKLKLDAEEVTRKMEMQFLQFAWTKFHSLVTWSFPHYFENKKAAS</sequence>
<comment type="caution">
    <text evidence="1">The sequence shown here is derived from an EMBL/GenBank/DDBJ whole genome shotgun (WGS) entry which is preliminary data.</text>
</comment>
<name>A0ACC0Q5P2_RHOML</name>
<dbReference type="EMBL" id="CM046388">
    <property type="protein sequence ID" value="KAI8573075.1"/>
    <property type="molecule type" value="Genomic_DNA"/>
</dbReference>
<accession>A0ACC0Q5P2</accession>
<keyword evidence="2" id="KW-1185">Reference proteome</keyword>
<protein>
    <submittedName>
        <fullName evidence="1">Uncharacterized protein</fullName>
    </submittedName>
</protein>
<evidence type="ECO:0000313" key="2">
    <source>
        <dbReference type="Proteomes" id="UP001062846"/>
    </source>
</evidence>
<proteinExistence type="predicted"/>
<evidence type="ECO:0000313" key="1">
    <source>
        <dbReference type="EMBL" id="KAI8573075.1"/>
    </source>
</evidence>
<dbReference type="Proteomes" id="UP001062846">
    <property type="component" value="Chromosome 1"/>
</dbReference>
<organism evidence="1 2">
    <name type="scientific">Rhododendron molle</name>
    <name type="common">Chinese azalea</name>
    <name type="synonym">Azalea mollis</name>
    <dbReference type="NCBI Taxonomy" id="49168"/>
    <lineage>
        <taxon>Eukaryota</taxon>
        <taxon>Viridiplantae</taxon>
        <taxon>Streptophyta</taxon>
        <taxon>Embryophyta</taxon>
        <taxon>Tracheophyta</taxon>
        <taxon>Spermatophyta</taxon>
        <taxon>Magnoliopsida</taxon>
        <taxon>eudicotyledons</taxon>
        <taxon>Gunneridae</taxon>
        <taxon>Pentapetalae</taxon>
        <taxon>asterids</taxon>
        <taxon>Ericales</taxon>
        <taxon>Ericaceae</taxon>
        <taxon>Ericoideae</taxon>
        <taxon>Rhodoreae</taxon>
        <taxon>Rhododendron</taxon>
    </lineage>
</organism>
<reference evidence="1" key="1">
    <citation type="submission" date="2022-02" db="EMBL/GenBank/DDBJ databases">
        <title>Plant Genome Project.</title>
        <authorList>
            <person name="Zhang R.-G."/>
        </authorList>
    </citation>
    <scope>NUCLEOTIDE SEQUENCE</scope>
    <source>
        <strain evidence="1">AT1</strain>
    </source>
</reference>